<keyword evidence="3" id="KW-1185">Reference proteome</keyword>
<dbReference type="RefSeq" id="WP_141362152.1">
    <property type="nucleotide sequence ID" value="NZ_BAAAJL010000001.1"/>
</dbReference>
<sequence length="291" mass="31345">MSSLVFLDPAYPAGRVADIAAAHLPVTLQGVNRGDGVFESMLYTQQTVRKIDAHLARLAVSAQACDLVIPEEISWRSAIDTAVADFDATGGAEEAVVKLVAMRGEHDEDPAVCWVTVTPAPSLGRQQRDSGVDVLLLDRGYDSKLAERAPWLLMGAKTLSYAVNMAALRYARKHGAQEVIFTSADGVLLEAPTATVLLAQRDGDTKRLLTPMLETGILPGTTQGAIFDAAKQAGWELGYGPLRPEDLYQADGVWLVSSIRLLTPVRTLDAKPIRMDAELHAQLSALTDSIR</sequence>
<dbReference type="GO" id="GO:0008483">
    <property type="term" value="F:transaminase activity"/>
    <property type="evidence" value="ECO:0007669"/>
    <property type="project" value="UniProtKB-KW"/>
</dbReference>
<dbReference type="EMBL" id="BJNY01000004">
    <property type="protein sequence ID" value="GED05255.1"/>
    <property type="molecule type" value="Genomic_DNA"/>
</dbReference>
<evidence type="ECO:0000313" key="2">
    <source>
        <dbReference type="EMBL" id="GED05255.1"/>
    </source>
</evidence>
<evidence type="ECO:0000313" key="3">
    <source>
        <dbReference type="Proteomes" id="UP000316612"/>
    </source>
</evidence>
<dbReference type="Pfam" id="PF01063">
    <property type="entry name" value="Aminotran_4"/>
    <property type="match status" value="1"/>
</dbReference>
<dbReference type="InterPro" id="IPR043131">
    <property type="entry name" value="BCAT-like_N"/>
</dbReference>
<dbReference type="Proteomes" id="UP000316612">
    <property type="component" value="Unassembled WGS sequence"/>
</dbReference>
<dbReference type="SUPFAM" id="SSF56752">
    <property type="entry name" value="D-aminoacid aminotransferase-like PLP-dependent enzymes"/>
    <property type="match status" value="1"/>
</dbReference>
<dbReference type="PANTHER" id="PTHR42743">
    <property type="entry name" value="AMINO-ACID AMINOTRANSFERASE"/>
    <property type="match status" value="1"/>
</dbReference>
<keyword evidence="2" id="KW-0032">Aminotransferase</keyword>
<name>A0A4Y4DNL7_GLUUR</name>
<dbReference type="Gene3D" id="3.30.470.10">
    <property type="match status" value="1"/>
</dbReference>
<dbReference type="AlphaFoldDB" id="A0A4Y4DNL7"/>
<dbReference type="GO" id="GO:0005829">
    <property type="term" value="C:cytosol"/>
    <property type="evidence" value="ECO:0007669"/>
    <property type="project" value="TreeGrafter"/>
</dbReference>
<evidence type="ECO:0000256" key="1">
    <source>
        <dbReference type="ARBA" id="ARBA00009320"/>
    </source>
</evidence>
<comment type="similarity">
    <text evidence="1">Belongs to the class-IV pyridoxal-phosphate-dependent aminotransferase family.</text>
</comment>
<dbReference type="InterPro" id="IPR001544">
    <property type="entry name" value="Aminotrans_IV"/>
</dbReference>
<dbReference type="InterPro" id="IPR036038">
    <property type="entry name" value="Aminotransferase-like"/>
</dbReference>
<accession>A0A4Y4DNL7</accession>
<protein>
    <submittedName>
        <fullName evidence="2">Putative aminotransferase, class IV</fullName>
    </submittedName>
</protein>
<proteinExistence type="inferred from homology"/>
<dbReference type="InterPro" id="IPR043132">
    <property type="entry name" value="BCAT-like_C"/>
</dbReference>
<keyword evidence="2" id="KW-0808">Transferase</keyword>
<comment type="caution">
    <text evidence="2">The sequence shown here is derived from an EMBL/GenBank/DDBJ whole genome shotgun (WGS) entry which is preliminary data.</text>
</comment>
<organism evidence="2 3">
    <name type="scientific">Glutamicibacter uratoxydans</name>
    <name type="common">Arthrobacter uratoxydans</name>
    <dbReference type="NCBI Taxonomy" id="43667"/>
    <lineage>
        <taxon>Bacteria</taxon>
        <taxon>Bacillati</taxon>
        <taxon>Actinomycetota</taxon>
        <taxon>Actinomycetes</taxon>
        <taxon>Micrococcales</taxon>
        <taxon>Micrococcaceae</taxon>
        <taxon>Glutamicibacter</taxon>
    </lineage>
</organism>
<dbReference type="PANTHER" id="PTHR42743:SF11">
    <property type="entry name" value="AMINODEOXYCHORISMATE LYASE"/>
    <property type="match status" value="1"/>
</dbReference>
<dbReference type="GO" id="GO:0046394">
    <property type="term" value="P:carboxylic acid biosynthetic process"/>
    <property type="evidence" value="ECO:0007669"/>
    <property type="project" value="UniProtKB-ARBA"/>
</dbReference>
<gene>
    <name evidence="2" type="ORF">AUR04nite_07870</name>
</gene>
<dbReference type="OrthoDB" id="3199344at2"/>
<dbReference type="Gene3D" id="3.20.10.10">
    <property type="entry name" value="D-amino Acid Aminotransferase, subunit A, domain 2"/>
    <property type="match status" value="1"/>
</dbReference>
<reference evidence="2 3" key="1">
    <citation type="submission" date="2019-06" db="EMBL/GenBank/DDBJ databases">
        <title>Whole genome shotgun sequence of Glutamicibacter uratoxydans NBRC 15515.</title>
        <authorList>
            <person name="Hosoyama A."/>
            <person name="Uohara A."/>
            <person name="Ohji S."/>
            <person name="Ichikawa N."/>
        </authorList>
    </citation>
    <scope>NUCLEOTIDE SEQUENCE [LARGE SCALE GENOMIC DNA]</scope>
    <source>
        <strain evidence="2 3">NBRC 15515</strain>
    </source>
</reference>
<dbReference type="InterPro" id="IPR050571">
    <property type="entry name" value="Class-IV_PLP-Dep_Aminotrnsfr"/>
</dbReference>